<feature type="domain" description="CXXC-type" evidence="11">
    <location>
        <begin position="1225"/>
        <end position="1271"/>
    </location>
</feature>
<evidence type="ECO:0000256" key="9">
    <source>
        <dbReference type="PROSITE-ProRule" id="PRU00509"/>
    </source>
</evidence>
<evidence type="ECO:0000259" key="11">
    <source>
        <dbReference type="PROSITE" id="PS51058"/>
    </source>
</evidence>
<evidence type="ECO:0000313" key="13">
    <source>
        <dbReference type="RefSeq" id="XP_013779741.2"/>
    </source>
</evidence>
<evidence type="ECO:0000256" key="1">
    <source>
        <dbReference type="ARBA" id="ARBA00022723"/>
    </source>
</evidence>
<keyword evidence="5" id="KW-0238">DNA-binding</keyword>
<accession>A0ABM1BDF1</accession>
<keyword evidence="12" id="KW-1185">Reference proteome</keyword>
<evidence type="ECO:0000259" key="10">
    <source>
        <dbReference type="PROSITE" id="PS51030"/>
    </source>
</evidence>
<dbReference type="InterPro" id="IPR013088">
    <property type="entry name" value="Znf_NHR/GATA"/>
</dbReference>
<dbReference type="PROSITE" id="PS51058">
    <property type="entry name" value="ZF_CXXC"/>
    <property type="match status" value="1"/>
</dbReference>
<dbReference type="Pfam" id="PF02008">
    <property type="entry name" value="zf-CXXC"/>
    <property type="match status" value="1"/>
</dbReference>
<feature type="domain" description="Nuclear receptor" evidence="10">
    <location>
        <begin position="757"/>
        <end position="858"/>
    </location>
</feature>
<keyword evidence="3" id="KW-0862">Zinc</keyword>
<dbReference type="Gene3D" id="3.30.50.10">
    <property type="entry name" value="Erythroid Transcription Factor GATA-1, subunit A"/>
    <property type="match status" value="1"/>
</dbReference>
<keyword evidence="1" id="KW-0479">Metal-binding</keyword>
<evidence type="ECO:0000256" key="8">
    <source>
        <dbReference type="ARBA" id="ARBA00023242"/>
    </source>
</evidence>
<evidence type="ECO:0000256" key="5">
    <source>
        <dbReference type="ARBA" id="ARBA00023125"/>
    </source>
</evidence>
<reference evidence="13" key="1">
    <citation type="submission" date="2025-08" db="UniProtKB">
        <authorList>
            <consortium name="RefSeq"/>
        </authorList>
    </citation>
    <scope>IDENTIFICATION</scope>
    <source>
        <tissue evidence="13">Muscle</tissue>
    </source>
</reference>
<keyword evidence="8" id="KW-0539">Nucleus</keyword>
<organism evidence="12 13">
    <name type="scientific">Limulus polyphemus</name>
    <name type="common">Atlantic horseshoe crab</name>
    <dbReference type="NCBI Taxonomy" id="6850"/>
    <lineage>
        <taxon>Eukaryota</taxon>
        <taxon>Metazoa</taxon>
        <taxon>Ecdysozoa</taxon>
        <taxon>Arthropoda</taxon>
        <taxon>Chelicerata</taxon>
        <taxon>Merostomata</taxon>
        <taxon>Xiphosura</taxon>
        <taxon>Limulidae</taxon>
        <taxon>Limulus</taxon>
    </lineage>
</organism>
<gene>
    <name evidence="13" type="primary">LOC106464166</name>
</gene>
<dbReference type="PROSITE" id="PS51030">
    <property type="entry name" value="NUCLEAR_REC_DBD_2"/>
    <property type="match status" value="1"/>
</dbReference>
<keyword evidence="6" id="KW-0804">Transcription</keyword>
<protein>
    <submittedName>
        <fullName evidence="13">Uncharacterized protein LOC106464166</fullName>
    </submittedName>
</protein>
<keyword evidence="2 9" id="KW-0863">Zinc-finger</keyword>
<keyword evidence="7" id="KW-0675">Receptor</keyword>
<evidence type="ECO:0000256" key="4">
    <source>
        <dbReference type="ARBA" id="ARBA00023015"/>
    </source>
</evidence>
<name>A0ABM1BDF1_LIMPO</name>
<evidence type="ECO:0000256" key="6">
    <source>
        <dbReference type="ARBA" id="ARBA00023163"/>
    </source>
</evidence>
<dbReference type="RefSeq" id="XP_013779741.2">
    <property type="nucleotide sequence ID" value="XM_013924287.2"/>
</dbReference>
<evidence type="ECO:0000313" key="12">
    <source>
        <dbReference type="Proteomes" id="UP000694941"/>
    </source>
</evidence>
<evidence type="ECO:0000256" key="7">
    <source>
        <dbReference type="ARBA" id="ARBA00023170"/>
    </source>
</evidence>
<dbReference type="InterPro" id="IPR002857">
    <property type="entry name" value="Znf_CXXC"/>
</dbReference>
<keyword evidence="4" id="KW-0805">Transcription regulation</keyword>
<proteinExistence type="predicted"/>
<evidence type="ECO:0000256" key="2">
    <source>
        <dbReference type="ARBA" id="ARBA00022771"/>
    </source>
</evidence>
<dbReference type="GeneID" id="106464166"/>
<dbReference type="Proteomes" id="UP000694941">
    <property type="component" value="Unplaced"/>
</dbReference>
<dbReference type="InterPro" id="IPR001628">
    <property type="entry name" value="Znf_hrmn_rcpt"/>
</dbReference>
<evidence type="ECO:0000256" key="3">
    <source>
        <dbReference type="ARBA" id="ARBA00022833"/>
    </source>
</evidence>
<sequence>MARSRFPGRPGQRVGRNYVTIFPHDTKLHLDLSVVRPVSSRIEKGLDNFYELFGTSDEEGEFDGFSIEEQQRTEVQNKRKKVTLLSIDPHGTGSIIDQHRHLCQLQKTCGSSCSLSETSHLSRGRLGMRHLVRKSYDKMLKEGFCKSYNVLEANIGFKSRTQYQFVVSSNQICSESDSRSVKLTALSNEGGEKLSICKTLPKKKSQKKYSGNIFAKRLLNRTKKSQLPVPSSSKKRDLLQSYKTIMQSSSLKREKDKTASRMLSHKEKLKQNHDVKVQKDNHNSVLFSNEKKFGDKKSLENVHKKNNLSVSHVLEDHSACFRKQFTIPSVSCNSSRKIFPRKSFLDDYDSPFQYTESKIEKNRNKELSKKCNSKTFISGAKITEEVDSSKKIGLLDQPLVLEGKRPWKPSLKIQMKLSEMNCNSSFTLKKSEDDNLENYAGSFMHIKREMVSKCTDIMAKKRREEAKLFVHQTENQKPFKEKSEKQVRPSFVLPVNEDSNINNVMESQENKLEDKATEKIEKILKSSSDRISDEPYLISSVQSFKETSTGLINLTSSGQGIKAPCKVTKGILQKARLQFNKRTVMKLRKSHRIKKASQKIETENIVPKYSSSMTSSALTSLEGHNISNSSEGVSRSGVLPNLVYSEVGSLKQFSSDSSVSSVFLSGGNPQDSSFTFESTHSTYPLVLPYSDSVESSKLAVNDSIQSSTLIPNGISTMLLASGTHGISNDGPLELFNNANDPTEVNPNEGVRSGRAGTITCVICGLVKSYSRVQRRFNQFSCESCSKFFISFIKKPKQYYCSEQGCCPILPRSQLPVGVKVSVQCKLRALESRCRACWLRACCKKFFVTKRIKEDILRHVPRVESTEKSMLTARQINVVEPKKLENSHLKNIAKGKVKQAQRLNRLSLVKQKILKNKKLSKTNIVEKKIPTYKSPRKGKNLKIQHKPGQDGVATCMKARVKTNLNKITNGVKRQIIRKRKSKSSVETSDNVQIVSSSKLIESVCKTKLSDLPRLEEDCFSKQTEGSAIHEMKENDYFIKPVGNGSKQKRKTYSEREVIVRKGPRTKHVCRRAAVALGLKQAKFPTNEKKTKKTEHTLKSREVIARKGPRIKHVCRRAAVALGLKQAKFPVGKEKKQFSLSALPVDEKEKVVESEAQQRVSDQDGLGSLEVNSQSFSNAGKYYLEGIIKEKLKNNRKVPLSSKKINKIPYKTKVSNQLTKKCVQQSDRVRKVRCKNCEGCLAEECGRCSYCLDKKKFGGPNIIKQACKYRRCVRPQMPTLNSIVKGSPDDRNLDYMDEYGECSIFSTVGSALLPSCSPGSAQSDYNDNRNNSIYNNEEECDLADTSAFTIDCDILSNEIQPSSSAFDNAQVIESNSVTDLTCETVIYDDVVWSDFDPSLGSCIVVISPL</sequence>